<dbReference type="EMBL" id="JBHLZF010000002">
    <property type="protein sequence ID" value="MFB9898758.1"/>
    <property type="molecule type" value="Genomic_DNA"/>
</dbReference>
<keyword evidence="3" id="KW-1185">Reference proteome</keyword>
<accession>A0ABV5ZQ36</accession>
<dbReference type="Proteomes" id="UP001589688">
    <property type="component" value="Unassembled WGS sequence"/>
</dbReference>
<dbReference type="RefSeq" id="WP_027952237.1">
    <property type="nucleotide sequence ID" value="NZ_JADU01000015.1"/>
</dbReference>
<reference evidence="2 3" key="1">
    <citation type="submission" date="2024-09" db="EMBL/GenBank/DDBJ databases">
        <authorList>
            <person name="Sun Q."/>
            <person name="Mori K."/>
        </authorList>
    </citation>
    <scope>NUCLEOTIDE SEQUENCE [LARGE SCALE GENOMIC DNA]</scope>
    <source>
        <strain evidence="2 3">ATCC 51272</strain>
    </source>
</reference>
<proteinExistence type="predicted"/>
<feature type="chain" id="PRO_5046948491" evidence="1">
    <location>
        <begin position="19"/>
        <end position="151"/>
    </location>
</feature>
<dbReference type="Gene3D" id="2.40.128.640">
    <property type="match status" value="1"/>
</dbReference>
<dbReference type="InterPro" id="IPR007298">
    <property type="entry name" value="Cu-R_lipoprotein_NlpE"/>
</dbReference>
<dbReference type="PROSITE" id="PS51257">
    <property type="entry name" value="PROKAR_LIPOPROTEIN"/>
    <property type="match status" value="1"/>
</dbReference>
<evidence type="ECO:0000256" key="1">
    <source>
        <dbReference type="SAM" id="SignalP"/>
    </source>
</evidence>
<organism evidence="2 3">
    <name type="scientific">Hallella seregens ATCC 51272</name>
    <dbReference type="NCBI Taxonomy" id="1336250"/>
    <lineage>
        <taxon>Bacteria</taxon>
        <taxon>Pseudomonadati</taxon>
        <taxon>Bacteroidota</taxon>
        <taxon>Bacteroidia</taxon>
        <taxon>Bacteroidales</taxon>
        <taxon>Prevotellaceae</taxon>
        <taxon>Hallella</taxon>
    </lineage>
</organism>
<name>A0ABV5ZQ36_9BACT</name>
<comment type="caution">
    <text evidence="2">The sequence shown here is derived from an EMBL/GenBank/DDBJ whole genome shotgun (WGS) entry which is preliminary data.</text>
</comment>
<dbReference type="Pfam" id="PF04170">
    <property type="entry name" value="NlpE"/>
    <property type="match status" value="1"/>
</dbReference>
<sequence>MKKTVFVIIACAALTAACNNGKKASNTTDAQADTTATADSIVYEGVLPAADCAGIRYRLAVANDSTQGFSLTESYLKSETEVENTYAYTGKLEEQKATVGGKENTYYKLPMGKNEPTTNFLVVNDSTLRLVNDQLEEAATKELNYDLKLVK</sequence>
<keyword evidence="1" id="KW-0732">Signal</keyword>
<gene>
    <name evidence="2" type="ORF">ACFFK8_13405</name>
</gene>
<feature type="signal peptide" evidence="1">
    <location>
        <begin position="1"/>
        <end position="18"/>
    </location>
</feature>
<protein>
    <submittedName>
        <fullName evidence="2">Copper resistance protein NlpE N-terminal domain-containing protein</fullName>
    </submittedName>
</protein>
<evidence type="ECO:0000313" key="3">
    <source>
        <dbReference type="Proteomes" id="UP001589688"/>
    </source>
</evidence>
<evidence type="ECO:0000313" key="2">
    <source>
        <dbReference type="EMBL" id="MFB9898758.1"/>
    </source>
</evidence>